<evidence type="ECO:0000313" key="3">
    <source>
        <dbReference type="Proteomes" id="UP001176059"/>
    </source>
</evidence>
<protein>
    <submittedName>
        <fullName evidence="2">Uncharacterized protein</fullName>
    </submittedName>
</protein>
<reference evidence="2" key="2">
    <citation type="journal article" date="2023" name="Proc. Natl. Acad. Sci. U.S.A.">
        <title>A global phylogenomic analysis of the shiitake genus Lentinula.</title>
        <authorList>
            <person name="Sierra-Patev S."/>
            <person name="Min B."/>
            <person name="Naranjo-Ortiz M."/>
            <person name="Looney B."/>
            <person name="Konkel Z."/>
            <person name="Slot J.C."/>
            <person name="Sakamoto Y."/>
            <person name="Steenwyk J.L."/>
            <person name="Rokas A."/>
            <person name="Carro J."/>
            <person name="Camarero S."/>
            <person name="Ferreira P."/>
            <person name="Molpeceres G."/>
            <person name="Ruiz-Duenas F.J."/>
            <person name="Serrano A."/>
            <person name="Henrissat B."/>
            <person name="Drula E."/>
            <person name="Hughes K.W."/>
            <person name="Mata J.L."/>
            <person name="Ishikawa N.K."/>
            <person name="Vargas-Isla R."/>
            <person name="Ushijima S."/>
            <person name="Smith C.A."/>
            <person name="Donoghue J."/>
            <person name="Ahrendt S."/>
            <person name="Andreopoulos W."/>
            <person name="He G."/>
            <person name="LaButti K."/>
            <person name="Lipzen A."/>
            <person name="Ng V."/>
            <person name="Riley R."/>
            <person name="Sandor L."/>
            <person name="Barry K."/>
            <person name="Martinez A.T."/>
            <person name="Xiao Y."/>
            <person name="Gibbons J.G."/>
            <person name="Terashima K."/>
            <person name="Grigoriev I.V."/>
            <person name="Hibbett D."/>
        </authorList>
    </citation>
    <scope>NUCLEOTIDE SEQUENCE</scope>
    <source>
        <strain evidence="2">ET3784</strain>
    </source>
</reference>
<name>A0AA38JCS5_9AGAR</name>
<feature type="transmembrane region" description="Helical" evidence="1">
    <location>
        <begin position="84"/>
        <end position="103"/>
    </location>
</feature>
<organism evidence="2 3">
    <name type="scientific">Lentinula guzmanii</name>
    <dbReference type="NCBI Taxonomy" id="2804957"/>
    <lineage>
        <taxon>Eukaryota</taxon>
        <taxon>Fungi</taxon>
        <taxon>Dikarya</taxon>
        <taxon>Basidiomycota</taxon>
        <taxon>Agaricomycotina</taxon>
        <taxon>Agaricomycetes</taxon>
        <taxon>Agaricomycetidae</taxon>
        <taxon>Agaricales</taxon>
        <taxon>Marasmiineae</taxon>
        <taxon>Omphalotaceae</taxon>
        <taxon>Lentinula</taxon>
    </lineage>
</organism>
<evidence type="ECO:0000313" key="2">
    <source>
        <dbReference type="EMBL" id="KAJ3720269.1"/>
    </source>
</evidence>
<feature type="transmembrane region" description="Helical" evidence="1">
    <location>
        <begin position="14"/>
        <end position="32"/>
    </location>
</feature>
<proteinExistence type="predicted"/>
<feature type="transmembrane region" description="Helical" evidence="1">
    <location>
        <begin position="109"/>
        <end position="128"/>
    </location>
</feature>
<reference evidence="2" key="1">
    <citation type="submission" date="2022-08" db="EMBL/GenBank/DDBJ databases">
        <authorList>
            <consortium name="DOE Joint Genome Institute"/>
            <person name="Min B."/>
            <person name="Sierra-Patev S."/>
            <person name="Naranjo-Ortiz M."/>
            <person name="Looney B."/>
            <person name="Konkel Z."/>
            <person name="Slot J.C."/>
            <person name="Sakamoto Y."/>
            <person name="Steenwyk J.L."/>
            <person name="Rokas A."/>
            <person name="Carro J."/>
            <person name="Camarero S."/>
            <person name="Ferreira P."/>
            <person name="Molpeceres G."/>
            <person name="Ruiz-duenas F.J."/>
            <person name="Serrano A."/>
            <person name="Henrissat B."/>
            <person name="Drula E."/>
            <person name="Hughes K.W."/>
            <person name="Mata J.L."/>
            <person name="Ishikawa N.K."/>
            <person name="Vargas-Isla R."/>
            <person name="Ushijima S."/>
            <person name="Smith C.A."/>
            <person name="Ahrendt S."/>
            <person name="Andreopoulos W."/>
            <person name="He G."/>
            <person name="LaButti K."/>
            <person name="Lipzen A."/>
            <person name="Ng V."/>
            <person name="Riley R."/>
            <person name="Sandor L."/>
            <person name="Barry K."/>
            <person name="Martinez A.T."/>
            <person name="Xiao Y."/>
            <person name="Gibbons J.G."/>
            <person name="Terashima K."/>
            <person name="Hibbett D.S."/>
            <person name="Grigoriev I.V."/>
        </authorList>
    </citation>
    <scope>NUCLEOTIDE SEQUENCE</scope>
    <source>
        <strain evidence="2">ET3784</strain>
    </source>
</reference>
<keyword evidence="1" id="KW-1133">Transmembrane helix</keyword>
<evidence type="ECO:0000256" key="1">
    <source>
        <dbReference type="SAM" id="Phobius"/>
    </source>
</evidence>
<keyword evidence="3" id="KW-1185">Reference proteome</keyword>
<keyword evidence="1" id="KW-0472">Membrane</keyword>
<comment type="caution">
    <text evidence="2">The sequence shown here is derived from an EMBL/GenBank/DDBJ whole genome shotgun (WGS) entry which is preliminary data.</text>
</comment>
<gene>
    <name evidence="2" type="ORF">DFJ43DRAFT_724096</name>
</gene>
<keyword evidence="1" id="KW-0812">Transmembrane</keyword>
<dbReference type="Proteomes" id="UP001176059">
    <property type="component" value="Unassembled WGS sequence"/>
</dbReference>
<dbReference type="AlphaFoldDB" id="A0AA38JCS5"/>
<accession>A0AA38JCS5</accession>
<sequence length="158" mass="18829">MCNLISLSLAKNDYLFFIDYFGYFMILLKKSLKRTKNTRVFTIENLQVGLYDSRDLARLDVLVRRGDQHVIRTGYRRTAASNGLLRKVELLTFTFYFGALPFAKSSRLYFYHWLYLNLYLYLYLYLYFVNTYIRHFSDANIASSQCSLLISLKLREQN</sequence>
<dbReference type="EMBL" id="JANVFO010000062">
    <property type="protein sequence ID" value="KAJ3720269.1"/>
    <property type="molecule type" value="Genomic_DNA"/>
</dbReference>